<evidence type="ECO:0000313" key="4">
    <source>
        <dbReference type="Proteomes" id="UP001217089"/>
    </source>
</evidence>
<reference evidence="3 4" key="1">
    <citation type="submission" date="2022-12" db="EMBL/GenBank/DDBJ databases">
        <title>Chromosome-level genome of Tegillarca granosa.</title>
        <authorList>
            <person name="Kim J."/>
        </authorList>
    </citation>
    <scope>NUCLEOTIDE SEQUENCE [LARGE SCALE GENOMIC DNA]</scope>
    <source>
        <strain evidence="3">Teg-2019</strain>
        <tissue evidence="3">Adductor muscle</tissue>
    </source>
</reference>
<evidence type="ECO:0000313" key="3">
    <source>
        <dbReference type="EMBL" id="KAJ8297684.1"/>
    </source>
</evidence>
<feature type="coiled-coil region" evidence="1">
    <location>
        <begin position="100"/>
        <end position="134"/>
    </location>
</feature>
<evidence type="ECO:0000256" key="1">
    <source>
        <dbReference type="SAM" id="Coils"/>
    </source>
</evidence>
<comment type="caution">
    <text evidence="3">The sequence shown here is derived from an EMBL/GenBank/DDBJ whole genome shotgun (WGS) entry which is preliminary data.</text>
</comment>
<dbReference type="Proteomes" id="UP001217089">
    <property type="component" value="Unassembled WGS sequence"/>
</dbReference>
<keyword evidence="4" id="KW-1185">Reference proteome</keyword>
<keyword evidence="1" id="KW-0175">Coiled coil</keyword>
<accession>A0ABQ9DX97</accession>
<proteinExistence type="predicted"/>
<gene>
    <name evidence="3" type="ORF">KUTeg_024215</name>
</gene>
<dbReference type="EMBL" id="JARBDR010000923">
    <property type="protein sequence ID" value="KAJ8297684.1"/>
    <property type="molecule type" value="Genomic_DNA"/>
</dbReference>
<sequence length="499" mass="58112">MFTMNPEEINNWISFNRSLECQPIKMDDIESPQQYNENQFEEYPKNGRVADMEIELEELKHQNLILKEEKVKFDVYGKYWELEKVKADYEGLKKHCILLKRQYNTQLKTKDNKIEEIEREKRAFILEKKEMLRSKEELLTRLSKLAGSKLTQNNPGITDLKWTDAFEELTESGLSDNEAIFVILDIFKTAYGFCCNIAEKYKTWIFKSPSHLPVLEVIQQRVPDIEVNPEIEISDEIKYQLEDIRKTVSPLFCESVQKKQQYIAENDVEKHRQNDTGEANVNQDNIEAVGKCDDKETDKTQKGKEEADDQISDAELDDLQNILETDQTQMDNTDKLDKTKIKENIKVKKDKIHNLVVLGSNTDSNAETKKCKNGKESMVNENPSGNDEKDKDIDVITMATNRLENNCLNENEKFKENFDIKSYRKTCDFASKCARLCWLMRIKNPPLQLVWDCTRGSEFNFDLFKPYMQSGKKIDFVVWPALLLYENGPLLSKGVAQPL</sequence>
<dbReference type="InterPro" id="IPR031981">
    <property type="entry name" value="MIEAP_C"/>
</dbReference>
<name>A0ABQ9DX97_TEGGR</name>
<organism evidence="3 4">
    <name type="scientific">Tegillarca granosa</name>
    <name type="common">Malaysian cockle</name>
    <name type="synonym">Anadara granosa</name>
    <dbReference type="NCBI Taxonomy" id="220873"/>
    <lineage>
        <taxon>Eukaryota</taxon>
        <taxon>Metazoa</taxon>
        <taxon>Spiralia</taxon>
        <taxon>Lophotrochozoa</taxon>
        <taxon>Mollusca</taxon>
        <taxon>Bivalvia</taxon>
        <taxon>Autobranchia</taxon>
        <taxon>Pteriomorphia</taxon>
        <taxon>Arcoida</taxon>
        <taxon>Arcoidea</taxon>
        <taxon>Arcidae</taxon>
        <taxon>Tegillarca</taxon>
    </lineage>
</organism>
<protein>
    <recommendedName>
        <fullName evidence="2">Mitochondria-eating protein C-terminal domain-containing protein</fullName>
    </recommendedName>
</protein>
<dbReference type="Pfam" id="PF16026">
    <property type="entry name" value="MIEAP"/>
    <property type="match status" value="1"/>
</dbReference>
<feature type="domain" description="Mitochondria-eating protein C-terminal" evidence="2">
    <location>
        <begin position="423"/>
        <end position="497"/>
    </location>
</feature>
<evidence type="ECO:0000259" key="2">
    <source>
        <dbReference type="Pfam" id="PF16026"/>
    </source>
</evidence>